<sequence length="392" mass="44110">MIPRQAEATLRRLEKGFPVLCLTGPRQSGKTTLAKACYPDKPYLSLDDPDVSLLAREDPRGLLGMYREGLILDEIQVVPELFTYLKTAVDSDPRPGKYIVTGSQQFKLLAGITESLAGRAAFINLLPFSSEELDNAGLLPEDPFKVLVSGFYPPLYVREVLPYDWYTNYVSAYVERDVRSILNVKDLSLFQTFLKMCASRTGQLLNVNSLALDCGVSHNTARSWLSVLETSGIIYLLKPYYKNYGKRLVKSPKLYFIDTGLNARLLGIKTPEDLFMHPNRGSIFESFVISELLKKRYNAGYDPDMYFWRDNTGTEIDLILEEGNHLQAIEIKSAKTFSESFISGLQLWMKYSKTRAEHCAVVYAGTLSAYIKSITIIPWNKAGTLANEQAGN</sequence>
<evidence type="ECO:0000259" key="2">
    <source>
        <dbReference type="Pfam" id="PF13635"/>
    </source>
</evidence>
<proteinExistence type="predicted"/>
<dbReference type="Pfam" id="PF13635">
    <property type="entry name" value="DUF4143"/>
    <property type="match status" value="1"/>
</dbReference>
<keyword evidence="3" id="KW-0067">ATP-binding</keyword>
<feature type="domain" description="AAA" evidence="1">
    <location>
        <begin position="18"/>
        <end position="133"/>
    </location>
</feature>
<name>A0A7C3EEH4_9SPIR</name>
<dbReference type="PANTHER" id="PTHR43566:SF2">
    <property type="entry name" value="DUF4143 DOMAIN-CONTAINING PROTEIN"/>
    <property type="match status" value="1"/>
</dbReference>
<organism evidence="3">
    <name type="scientific">Gracilinema caldarium</name>
    <dbReference type="NCBI Taxonomy" id="215591"/>
    <lineage>
        <taxon>Bacteria</taxon>
        <taxon>Pseudomonadati</taxon>
        <taxon>Spirochaetota</taxon>
        <taxon>Spirochaetia</taxon>
        <taxon>Spirochaetales</taxon>
        <taxon>Breznakiellaceae</taxon>
        <taxon>Gracilinema</taxon>
    </lineage>
</organism>
<gene>
    <name evidence="3" type="ORF">ENS59_13455</name>
</gene>
<dbReference type="SUPFAM" id="SSF52540">
    <property type="entry name" value="P-loop containing nucleoside triphosphate hydrolases"/>
    <property type="match status" value="1"/>
</dbReference>
<comment type="caution">
    <text evidence="3">The sequence shown here is derived from an EMBL/GenBank/DDBJ whole genome shotgun (WGS) entry which is preliminary data.</text>
</comment>
<dbReference type="InterPro" id="IPR011335">
    <property type="entry name" value="Restrct_endonuc-II-like"/>
</dbReference>
<protein>
    <submittedName>
        <fullName evidence="3">ATP-binding protein</fullName>
    </submittedName>
</protein>
<dbReference type="Pfam" id="PF13173">
    <property type="entry name" value="AAA_14"/>
    <property type="match status" value="1"/>
</dbReference>
<dbReference type="GO" id="GO:0005524">
    <property type="term" value="F:ATP binding"/>
    <property type="evidence" value="ECO:0007669"/>
    <property type="project" value="UniProtKB-KW"/>
</dbReference>
<dbReference type="PANTHER" id="PTHR43566">
    <property type="entry name" value="CONSERVED PROTEIN"/>
    <property type="match status" value="1"/>
</dbReference>
<dbReference type="SUPFAM" id="SSF52980">
    <property type="entry name" value="Restriction endonuclease-like"/>
    <property type="match status" value="1"/>
</dbReference>
<dbReference type="InterPro" id="IPR025420">
    <property type="entry name" value="DUF4143"/>
</dbReference>
<dbReference type="AlphaFoldDB" id="A0A7C3EEH4"/>
<dbReference type="InterPro" id="IPR041682">
    <property type="entry name" value="AAA_14"/>
</dbReference>
<evidence type="ECO:0000313" key="3">
    <source>
        <dbReference type="EMBL" id="HFH30490.1"/>
    </source>
</evidence>
<feature type="domain" description="DUF4143" evidence="2">
    <location>
        <begin position="175"/>
        <end position="333"/>
    </location>
</feature>
<reference evidence="3" key="1">
    <citation type="journal article" date="2020" name="mSystems">
        <title>Genome- and Community-Level Interaction Insights into Carbon Utilization and Element Cycling Functions of Hydrothermarchaeota in Hydrothermal Sediment.</title>
        <authorList>
            <person name="Zhou Z."/>
            <person name="Liu Y."/>
            <person name="Xu W."/>
            <person name="Pan J."/>
            <person name="Luo Z.H."/>
            <person name="Li M."/>
        </authorList>
    </citation>
    <scope>NUCLEOTIDE SEQUENCE [LARGE SCALE GENOMIC DNA]</scope>
    <source>
        <strain evidence="3">SpSt-503</strain>
    </source>
</reference>
<dbReference type="InterPro" id="IPR027417">
    <property type="entry name" value="P-loop_NTPase"/>
</dbReference>
<evidence type="ECO:0000259" key="1">
    <source>
        <dbReference type="Pfam" id="PF13173"/>
    </source>
</evidence>
<dbReference type="EMBL" id="DSVL01000412">
    <property type="protein sequence ID" value="HFH30490.1"/>
    <property type="molecule type" value="Genomic_DNA"/>
</dbReference>
<keyword evidence="3" id="KW-0547">Nucleotide-binding</keyword>
<accession>A0A7C3EEH4</accession>